<gene>
    <name evidence="1" type="ORF">GALL_342600</name>
</gene>
<dbReference type="AlphaFoldDB" id="A0A1J5QKD1"/>
<accession>A0A1J5QKD1</accession>
<reference evidence="1" key="1">
    <citation type="submission" date="2016-10" db="EMBL/GenBank/DDBJ databases">
        <title>Sequence of Gallionella enrichment culture.</title>
        <authorList>
            <person name="Poehlein A."/>
            <person name="Muehling M."/>
            <person name="Daniel R."/>
        </authorList>
    </citation>
    <scope>NUCLEOTIDE SEQUENCE</scope>
</reference>
<dbReference type="NCBIfam" id="NF046112">
    <property type="entry name" value="MSMEG_6209_Nter"/>
    <property type="match status" value="1"/>
</dbReference>
<name>A0A1J5QKD1_9ZZZZ</name>
<sequence>MSQLDEREAVEHVFQRLISRFPDVPAATVRETVHRVHDELDGPVRDYVPLLVENAARNALDSASGRAGTPAP</sequence>
<proteinExistence type="predicted"/>
<protein>
    <submittedName>
        <fullName evidence="1">Uncharacterized protein</fullName>
    </submittedName>
</protein>
<evidence type="ECO:0000313" key="1">
    <source>
        <dbReference type="EMBL" id="OIQ83936.1"/>
    </source>
</evidence>
<organism evidence="1">
    <name type="scientific">mine drainage metagenome</name>
    <dbReference type="NCBI Taxonomy" id="410659"/>
    <lineage>
        <taxon>unclassified sequences</taxon>
        <taxon>metagenomes</taxon>
        <taxon>ecological metagenomes</taxon>
    </lineage>
</organism>
<dbReference type="Gene3D" id="1.10.8.1060">
    <property type="entry name" value="Corynebacterium glutamicum thioredoxin-dependent arsenate reductase, N-terminal domain"/>
    <property type="match status" value="1"/>
</dbReference>
<dbReference type="EMBL" id="MLJW01000659">
    <property type="protein sequence ID" value="OIQ83936.1"/>
    <property type="molecule type" value="Genomic_DNA"/>
</dbReference>
<comment type="caution">
    <text evidence="1">The sequence shown here is derived from an EMBL/GenBank/DDBJ whole genome shotgun (WGS) entry which is preliminary data.</text>
</comment>